<gene>
    <name evidence="1" type="ORF">DPMN_189628</name>
</gene>
<dbReference type="AlphaFoldDB" id="A0A9D4DTH7"/>
<reference evidence="1" key="2">
    <citation type="submission" date="2020-11" db="EMBL/GenBank/DDBJ databases">
        <authorList>
            <person name="McCartney M.A."/>
            <person name="Auch B."/>
            <person name="Kono T."/>
            <person name="Mallez S."/>
            <person name="Becker A."/>
            <person name="Gohl D.M."/>
            <person name="Silverstein K.A.T."/>
            <person name="Koren S."/>
            <person name="Bechman K.B."/>
            <person name="Herman A."/>
            <person name="Abrahante J.E."/>
            <person name="Garbe J."/>
        </authorList>
    </citation>
    <scope>NUCLEOTIDE SEQUENCE</scope>
    <source>
        <strain evidence="1">Duluth1</strain>
        <tissue evidence="1">Whole animal</tissue>
    </source>
</reference>
<organism evidence="1 2">
    <name type="scientific">Dreissena polymorpha</name>
    <name type="common">Zebra mussel</name>
    <name type="synonym">Mytilus polymorpha</name>
    <dbReference type="NCBI Taxonomy" id="45954"/>
    <lineage>
        <taxon>Eukaryota</taxon>
        <taxon>Metazoa</taxon>
        <taxon>Spiralia</taxon>
        <taxon>Lophotrochozoa</taxon>
        <taxon>Mollusca</taxon>
        <taxon>Bivalvia</taxon>
        <taxon>Autobranchia</taxon>
        <taxon>Heteroconchia</taxon>
        <taxon>Euheterodonta</taxon>
        <taxon>Imparidentia</taxon>
        <taxon>Neoheterodontei</taxon>
        <taxon>Myida</taxon>
        <taxon>Dreissenoidea</taxon>
        <taxon>Dreissenidae</taxon>
        <taxon>Dreissena</taxon>
    </lineage>
</organism>
<dbReference type="Proteomes" id="UP000828390">
    <property type="component" value="Unassembled WGS sequence"/>
</dbReference>
<sequence>MGDEMTTENKLMLMRCQLLLQKAQVENNILTAKSKLRHKKEKSRKIVISTSE</sequence>
<evidence type="ECO:0000313" key="2">
    <source>
        <dbReference type="Proteomes" id="UP000828390"/>
    </source>
</evidence>
<reference evidence="1" key="1">
    <citation type="journal article" date="2019" name="bioRxiv">
        <title>The Genome of the Zebra Mussel, Dreissena polymorpha: A Resource for Invasive Species Research.</title>
        <authorList>
            <person name="McCartney M.A."/>
            <person name="Auch B."/>
            <person name="Kono T."/>
            <person name="Mallez S."/>
            <person name="Zhang Y."/>
            <person name="Obille A."/>
            <person name="Becker A."/>
            <person name="Abrahante J.E."/>
            <person name="Garbe J."/>
            <person name="Badalamenti J.P."/>
            <person name="Herman A."/>
            <person name="Mangelson H."/>
            <person name="Liachko I."/>
            <person name="Sullivan S."/>
            <person name="Sone E.D."/>
            <person name="Koren S."/>
            <person name="Silverstein K.A.T."/>
            <person name="Beckman K.B."/>
            <person name="Gohl D.M."/>
        </authorList>
    </citation>
    <scope>NUCLEOTIDE SEQUENCE</scope>
    <source>
        <strain evidence="1">Duluth1</strain>
        <tissue evidence="1">Whole animal</tissue>
    </source>
</reference>
<proteinExistence type="predicted"/>
<evidence type="ECO:0000313" key="1">
    <source>
        <dbReference type="EMBL" id="KAH3754948.1"/>
    </source>
</evidence>
<comment type="caution">
    <text evidence="1">The sequence shown here is derived from an EMBL/GenBank/DDBJ whole genome shotgun (WGS) entry which is preliminary data.</text>
</comment>
<accession>A0A9D4DTH7</accession>
<keyword evidence="2" id="KW-1185">Reference proteome</keyword>
<name>A0A9D4DTH7_DREPO</name>
<protein>
    <submittedName>
        <fullName evidence="1">Uncharacterized protein</fullName>
    </submittedName>
</protein>
<dbReference type="EMBL" id="JAIWYP010000010">
    <property type="protein sequence ID" value="KAH3754948.1"/>
    <property type="molecule type" value="Genomic_DNA"/>
</dbReference>